<sequence length="321" mass="37627">MKDFKAKPLTKEQIIISIDRLTRFKYPEDKYLRVFKDIIISNIINPKFKRQDLDEMDYRRLRELADFVFEISLGKPESLEINNKLADYENSVFKLDLNTRELLNNNINYTAAIRLIDDSAPLNLKWLKSLEDKNNLRDMRFLHTLRFPIEKIVICEGLTEEILLPEFAKLLNYDFDSYGVYVLSAGGKNQVVKLFYKLADLLKIPIFVLLDSDAVENSDEIKPKLRPIDRIYILKDGEFEDILPVKLVEKTLHYATENISFPVMQVIEQGHTVEFLEEFFKHRGLHEFKKAEFAEMVKENLSDSVEVSDEIKNVIQAIKNL</sequence>
<protein>
    <submittedName>
        <fullName evidence="2">ATP-dependent endonuclease</fullName>
    </submittedName>
</protein>
<evidence type="ECO:0000313" key="3">
    <source>
        <dbReference type="Proteomes" id="UP000823928"/>
    </source>
</evidence>
<feature type="domain" description="OLD protein-like TOPRIM" evidence="1">
    <location>
        <begin position="150"/>
        <end position="213"/>
    </location>
</feature>
<dbReference type="Proteomes" id="UP000823928">
    <property type="component" value="Unassembled WGS sequence"/>
</dbReference>
<keyword evidence="2" id="KW-0540">Nuclease</keyword>
<reference evidence="2" key="2">
    <citation type="journal article" date="2021" name="PeerJ">
        <title>Extensive microbial diversity within the chicken gut microbiome revealed by metagenomics and culture.</title>
        <authorList>
            <person name="Gilroy R."/>
            <person name="Ravi A."/>
            <person name="Getino M."/>
            <person name="Pursley I."/>
            <person name="Horton D.L."/>
            <person name="Alikhan N.F."/>
            <person name="Baker D."/>
            <person name="Gharbi K."/>
            <person name="Hall N."/>
            <person name="Watson M."/>
            <person name="Adriaenssens E.M."/>
            <person name="Foster-Nyarko E."/>
            <person name="Jarju S."/>
            <person name="Secka A."/>
            <person name="Antonio M."/>
            <person name="Oren A."/>
            <person name="Chaudhuri R.R."/>
            <person name="La Ragione R."/>
            <person name="Hildebrand F."/>
            <person name="Pallen M.J."/>
        </authorList>
    </citation>
    <scope>NUCLEOTIDE SEQUENCE</scope>
    <source>
        <strain evidence="2">6276</strain>
    </source>
</reference>
<dbReference type="CDD" id="cd01026">
    <property type="entry name" value="TOPRIM_OLD"/>
    <property type="match status" value="1"/>
</dbReference>
<gene>
    <name evidence="2" type="ORF">IAC10_03655</name>
</gene>
<dbReference type="Pfam" id="PF20469">
    <property type="entry name" value="OLD-like_TOPRIM"/>
    <property type="match status" value="1"/>
</dbReference>
<evidence type="ECO:0000313" key="2">
    <source>
        <dbReference type="EMBL" id="HIS35711.1"/>
    </source>
</evidence>
<dbReference type="InterPro" id="IPR034139">
    <property type="entry name" value="TOPRIM_OLD"/>
</dbReference>
<proteinExistence type="predicted"/>
<evidence type="ECO:0000259" key="1">
    <source>
        <dbReference type="Pfam" id="PF20469"/>
    </source>
</evidence>
<name>A0A9D1EXC3_9BACT</name>
<organism evidence="2 3">
    <name type="scientific">Candidatus Scatousia excrementigallinarum</name>
    <dbReference type="NCBI Taxonomy" id="2840935"/>
    <lineage>
        <taxon>Bacteria</taxon>
        <taxon>Candidatus Scatousia</taxon>
    </lineage>
</organism>
<reference evidence="2" key="1">
    <citation type="submission" date="2020-10" db="EMBL/GenBank/DDBJ databases">
        <authorList>
            <person name="Gilroy R."/>
        </authorList>
    </citation>
    <scope>NUCLEOTIDE SEQUENCE</scope>
    <source>
        <strain evidence="2">6276</strain>
    </source>
</reference>
<accession>A0A9D1EXC3</accession>
<dbReference type="GO" id="GO:0004519">
    <property type="term" value="F:endonuclease activity"/>
    <property type="evidence" value="ECO:0007669"/>
    <property type="project" value="UniProtKB-KW"/>
</dbReference>
<keyword evidence="2" id="KW-0255">Endonuclease</keyword>
<dbReference type="AlphaFoldDB" id="A0A9D1EXC3"/>
<dbReference type="EMBL" id="DVIU01000078">
    <property type="protein sequence ID" value="HIS35711.1"/>
    <property type="molecule type" value="Genomic_DNA"/>
</dbReference>
<comment type="caution">
    <text evidence="2">The sequence shown here is derived from an EMBL/GenBank/DDBJ whole genome shotgun (WGS) entry which is preliminary data.</text>
</comment>
<keyword evidence="2" id="KW-0378">Hydrolase</keyword>